<dbReference type="PANTHER" id="PTHR38454:SF1">
    <property type="entry name" value="INTEGRAL MEMBRANE PROTEIN"/>
    <property type="match status" value="1"/>
</dbReference>
<feature type="transmembrane region" description="Helical" evidence="1">
    <location>
        <begin position="104"/>
        <end position="125"/>
    </location>
</feature>
<keyword evidence="1" id="KW-0472">Membrane</keyword>
<feature type="transmembrane region" description="Helical" evidence="1">
    <location>
        <begin position="355"/>
        <end position="375"/>
    </location>
</feature>
<dbReference type="RefSeq" id="WP_073992474.1">
    <property type="nucleotide sequence ID" value="NZ_FQYT01000002.1"/>
</dbReference>
<feature type="transmembrane region" description="Helical" evidence="1">
    <location>
        <begin position="231"/>
        <end position="254"/>
    </location>
</feature>
<feature type="transmembrane region" description="Helical" evidence="1">
    <location>
        <begin position="12"/>
        <end position="34"/>
    </location>
</feature>
<dbReference type="PANTHER" id="PTHR38454">
    <property type="entry name" value="INTEGRAL MEMBRANE PROTEIN-RELATED"/>
    <property type="match status" value="1"/>
</dbReference>
<feature type="transmembrane region" description="Helical" evidence="1">
    <location>
        <begin position="801"/>
        <end position="824"/>
    </location>
</feature>
<dbReference type="EMBL" id="FQYT01000002">
    <property type="protein sequence ID" value="SHI36143.1"/>
    <property type="molecule type" value="Genomic_DNA"/>
</dbReference>
<feature type="transmembrane region" description="Helical" evidence="1">
    <location>
        <begin position="132"/>
        <end position="150"/>
    </location>
</feature>
<dbReference type="AlphaFoldDB" id="A0A1M6AIU9"/>
<dbReference type="OrthoDB" id="9815466at2"/>
<evidence type="ECO:0000313" key="3">
    <source>
        <dbReference type="Proteomes" id="UP000184342"/>
    </source>
</evidence>
<name>A0A1M6AIU9_9FIRM</name>
<feature type="transmembrane region" description="Helical" evidence="1">
    <location>
        <begin position="382"/>
        <end position="401"/>
    </location>
</feature>
<keyword evidence="1" id="KW-0812">Transmembrane</keyword>
<dbReference type="STRING" id="1122934.SAMN02745691_00175"/>
<feature type="transmembrane region" description="Helical" evidence="1">
    <location>
        <begin position="438"/>
        <end position="460"/>
    </location>
</feature>
<organism evidence="2 3">
    <name type="scientific">Parasporobacterium paucivorans DSM 15970</name>
    <dbReference type="NCBI Taxonomy" id="1122934"/>
    <lineage>
        <taxon>Bacteria</taxon>
        <taxon>Bacillati</taxon>
        <taxon>Bacillota</taxon>
        <taxon>Clostridia</taxon>
        <taxon>Lachnospirales</taxon>
        <taxon>Lachnospiraceae</taxon>
        <taxon>Parasporobacterium</taxon>
    </lineage>
</organism>
<feature type="transmembrane region" description="Helical" evidence="1">
    <location>
        <begin position="294"/>
        <end position="312"/>
    </location>
</feature>
<protein>
    <submittedName>
        <fullName evidence="2">Uncharacterized membrane protein YfhO</fullName>
    </submittedName>
</protein>
<reference evidence="2 3" key="1">
    <citation type="submission" date="2016-11" db="EMBL/GenBank/DDBJ databases">
        <authorList>
            <person name="Jaros S."/>
            <person name="Januszkiewicz K."/>
            <person name="Wedrychowicz H."/>
        </authorList>
    </citation>
    <scope>NUCLEOTIDE SEQUENCE [LARGE SCALE GENOMIC DNA]</scope>
    <source>
        <strain evidence="2 3">DSM 15970</strain>
    </source>
</reference>
<sequence>MNKTRRPCAAYIISFFVPVLIITIIYIFRGIYPFGDNCYLRSDMYHQYAPFMKEFFNKLVSGGSLAYSWNIGMGVNFLPVYAYYLASPLNWIIVFVSRNHIIEIMSVFIVLKSGLAGFTFAYYLGRKYNTRNMLIALFSIFYALSSYMAAYTWNLMWLDCIVLLPIVVLGIEELVLRNKCLLYCIALAICIISNYYIAIMISIFSVLYFIFMMVSTPDSSLGNILRKIQNFILYSMISGGLAAFLLIPVIYAMQLTASSDMTFPQTWIKYFTMFEILARGLMNVEPAVLTAHEANIYSSVIVFMMIPLFLFNKRISGREKACKMILVAIFFLSFNFNIPNYIWHGFHFPNSLPCRQSFILIFLLLVMSFQAFIDIRRYSSSQIYGSFFGTAVFFMFIEHFLTGEDKLPYYTVYLSLLFVALYLLVISLFRGNGISRPAVLYLFFVVAIAEAAINTGSTAFSTTTRSAYLSDNADVENVLAQVQKEDTGFYRIEKVLRRTKNDAAWHDYKGVSIFSSTTNAGVTDYLGSLGFEESMNAYSFYGYTPLTASLLNVKYMLSNTVLEESDLYSLYAQSGSISLYENKYTLPLGFMVNGNLEEIFSTLDNDPFVVQNNFVSATTGLENIFTILSSGSTGSSAYADIEEDGHIFAYVNTDAKSVTVEITSASGITIETKTYDSTQHDRIIDIGTVSAGNKVTISPDSSENAIFSYFAAFNEKVYTDVFKELDAGSLVIEKYSDTYIRGTVDAGEDGLLLTSIPYDEGFSVYVDGKKTDTKAFKNAFISFPVEKGSHTIVLVYSPKGLALGFIISAASLVALLLVIGWKLYRKRHKD</sequence>
<feature type="transmembrane region" description="Helical" evidence="1">
    <location>
        <begin position="324"/>
        <end position="343"/>
    </location>
</feature>
<keyword evidence="3" id="KW-1185">Reference proteome</keyword>
<dbReference type="Pfam" id="PF09586">
    <property type="entry name" value="YfhO"/>
    <property type="match status" value="1"/>
</dbReference>
<feature type="transmembrane region" description="Helical" evidence="1">
    <location>
        <begin position="182"/>
        <end position="211"/>
    </location>
</feature>
<proteinExistence type="predicted"/>
<gene>
    <name evidence="2" type="ORF">SAMN02745691_00175</name>
</gene>
<evidence type="ECO:0000256" key="1">
    <source>
        <dbReference type="SAM" id="Phobius"/>
    </source>
</evidence>
<dbReference type="Proteomes" id="UP000184342">
    <property type="component" value="Unassembled WGS sequence"/>
</dbReference>
<evidence type="ECO:0000313" key="2">
    <source>
        <dbReference type="EMBL" id="SHI36143.1"/>
    </source>
</evidence>
<keyword evidence="1" id="KW-1133">Transmembrane helix</keyword>
<accession>A0A1M6AIU9</accession>
<dbReference type="InterPro" id="IPR018580">
    <property type="entry name" value="Uncharacterised_YfhO"/>
</dbReference>
<feature type="transmembrane region" description="Helical" evidence="1">
    <location>
        <begin position="407"/>
        <end position="426"/>
    </location>
</feature>